<dbReference type="InterPro" id="IPR020846">
    <property type="entry name" value="MFS_dom"/>
</dbReference>
<keyword evidence="3 4" id="KW-0472">Membrane</keyword>
<protein>
    <submittedName>
        <fullName evidence="6">Putative transport transmembrane protein</fullName>
    </submittedName>
</protein>
<evidence type="ECO:0000256" key="2">
    <source>
        <dbReference type="ARBA" id="ARBA00022989"/>
    </source>
</evidence>
<keyword evidence="1 4" id="KW-0812">Transmembrane</keyword>
<dbReference type="PROSITE" id="PS50850">
    <property type="entry name" value="MFS"/>
    <property type="match status" value="1"/>
</dbReference>
<name>A0A0C4YPU4_9BURK</name>
<evidence type="ECO:0000256" key="3">
    <source>
        <dbReference type="ARBA" id="ARBA00023136"/>
    </source>
</evidence>
<dbReference type="EMBL" id="CP010537">
    <property type="protein sequence ID" value="AJG22591.1"/>
    <property type="molecule type" value="Genomic_DNA"/>
</dbReference>
<accession>A0A0C4YPU4</accession>
<dbReference type="AlphaFoldDB" id="A0A0C4YPU4"/>
<dbReference type="InterPro" id="IPR036259">
    <property type="entry name" value="MFS_trans_sf"/>
</dbReference>
<dbReference type="Pfam" id="PF07690">
    <property type="entry name" value="MFS_1"/>
    <property type="match status" value="1"/>
</dbReference>
<evidence type="ECO:0000256" key="4">
    <source>
        <dbReference type="SAM" id="Phobius"/>
    </source>
</evidence>
<feature type="domain" description="Major facilitator superfamily (MFS) profile" evidence="5">
    <location>
        <begin position="38"/>
        <end position="425"/>
    </location>
</feature>
<feature type="transmembrane region" description="Helical" evidence="4">
    <location>
        <begin position="198"/>
        <end position="222"/>
    </location>
</feature>
<gene>
    <name evidence="6" type="ORF">RR42_s1001</name>
</gene>
<organism evidence="6 7">
    <name type="scientific">Cupriavidus basilensis</name>
    <dbReference type="NCBI Taxonomy" id="68895"/>
    <lineage>
        <taxon>Bacteria</taxon>
        <taxon>Pseudomonadati</taxon>
        <taxon>Pseudomonadota</taxon>
        <taxon>Betaproteobacteria</taxon>
        <taxon>Burkholderiales</taxon>
        <taxon>Burkholderiaceae</taxon>
        <taxon>Cupriavidus</taxon>
    </lineage>
</organism>
<evidence type="ECO:0000313" key="6">
    <source>
        <dbReference type="EMBL" id="AJG22591.1"/>
    </source>
</evidence>
<dbReference type="GO" id="GO:0022857">
    <property type="term" value="F:transmembrane transporter activity"/>
    <property type="evidence" value="ECO:0007669"/>
    <property type="project" value="InterPro"/>
</dbReference>
<dbReference type="InterPro" id="IPR011701">
    <property type="entry name" value="MFS"/>
</dbReference>
<feature type="transmembrane region" description="Helical" evidence="4">
    <location>
        <begin position="323"/>
        <end position="343"/>
    </location>
</feature>
<dbReference type="KEGG" id="cbw:RR42_s1001"/>
<dbReference type="STRING" id="68895.RR42_s1001"/>
<dbReference type="SUPFAM" id="SSF103473">
    <property type="entry name" value="MFS general substrate transporter"/>
    <property type="match status" value="1"/>
</dbReference>
<dbReference type="Gene3D" id="1.20.1250.20">
    <property type="entry name" value="MFS general substrate transporter like domains"/>
    <property type="match status" value="1"/>
</dbReference>
<feature type="transmembrane region" description="Helical" evidence="4">
    <location>
        <begin position="389"/>
        <end position="413"/>
    </location>
</feature>
<reference evidence="6 7" key="1">
    <citation type="journal article" date="2015" name="Genome Announc.">
        <title>Complete Genome Sequence of Cupriavidus basilensis 4G11, Isolated from the Oak Ridge Field Research Center Site.</title>
        <authorList>
            <person name="Ray J."/>
            <person name="Waters R.J."/>
            <person name="Skerker J.M."/>
            <person name="Kuehl J.V."/>
            <person name="Price M.N."/>
            <person name="Huang J."/>
            <person name="Chakraborty R."/>
            <person name="Arkin A.P."/>
            <person name="Deutschbauer A."/>
        </authorList>
    </citation>
    <scope>NUCLEOTIDE SEQUENCE [LARGE SCALE GENOMIC DNA]</scope>
    <source>
        <strain evidence="6">4G11</strain>
    </source>
</reference>
<feature type="transmembrane region" description="Helical" evidence="4">
    <location>
        <begin position="171"/>
        <end position="192"/>
    </location>
</feature>
<keyword evidence="7" id="KW-1185">Reference proteome</keyword>
<feature type="transmembrane region" description="Helical" evidence="4">
    <location>
        <begin position="76"/>
        <end position="97"/>
    </location>
</feature>
<dbReference type="PANTHER" id="PTHR23520:SF5">
    <property type="entry name" value="TRANSPORTER, PUTATIVE (AFU_ORTHOLOGUE AFUA_3G04000)-RELATED"/>
    <property type="match status" value="1"/>
</dbReference>
<feature type="transmembrane region" description="Helical" evidence="4">
    <location>
        <begin position="51"/>
        <end position="70"/>
    </location>
</feature>
<keyword evidence="2 4" id="KW-1133">Transmembrane helix</keyword>
<feature type="transmembrane region" description="Helical" evidence="4">
    <location>
        <begin position="249"/>
        <end position="272"/>
    </location>
</feature>
<feature type="transmembrane region" description="Helical" evidence="4">
    <location>
        <begin position="278"/>
        <end position="302"/>
    </location>
</feature>
<feature type="transmembrane region" description="Helical" evidence="4">
    <location>
        <begin position="104"/>
        <end position="122"/>
    </location>
</feature>
<sequence>MPYHVDGTFAMHTLKDPVAPNSRGWLARQVLPTGVHAGALPLLVGRALRGFCDGFIAVLLPAYLLALGFAQLAVGLISSATLIGSALATILVGILGHRYPQRRLLVLAAALMVATGIGFAGLSSLWPLLPVAFVGTLNPSSGDVSVFLPLEQARLADSSSSDARTALFARYSLTGAFSAAVGALAAALPGWLAPQLGISFLSAMRVMFMIYALTGVALWFLYARIPEPHPHATSVRVPLGPSRRIVTRLALLFSVDAFAGGLVVNSLLALWLMQRFGLSLGAAGQFFFSAGMLAAGSQLVAVPLSRKFGLLNTMVFTHIPSSLCLIAAAFSPSLVAALALLLVRSALSQMDVPTRTAYVMAVVTPPERPAAASLTAVPRSLASALGPTLAGALFAMGWVGAPLVACGLLKIAYDLALLGTFRRIRPVD</sequence>
<proteinExistence type="predicted"/>
<evidence type="ECO:0000313" key="7">
    <source>
        <dbReference type="Proteomes" id="UP000031843"/>
    </source>
</evidence>
<evidence type="ECO:0000259" key="5">
    <source>
        <dbReference type="PROSITE" id="PS50850"/>
    </source>
</evidence>
<dbReference type="Proteomes" id="UP000031843">
    <property type="component" value="Chromosome secondary"/>
</dbReference>
<dbReference type="PANTHER" id="PTHR23520">
    <property type="entry name" value="TRANSPORTER, PUTATIVE (AFU_ORTHOLOGUE AFUA_3G04000)-RELATED"/>
    <property type="match status" value="1"/>
</dbReference>
<evidence type="ECO:0000256" key="1">
    <source>
        <dbReference type="ARBA" id="ARBA00022692"/>
    </source>
</evidence>